<dbReference type="InterPro" id="IPR043973">
    <property type="entry name" value="TSP1_CCN"/>
</dbReference>
<protein>
    <recommendedName>
        <fullName evidence="4">CCN TSP1 domain-containing protein</fullName>
    </recommendedName>
</protein>
<evidence type="ECO:0000313" key="6">
    <source>
        <dbReference type="Proteomes" id="UP000283509"/>
    </source>
</evidence>
<feature type="domain" description="CCN TSP1" evidence="4">
    <location>
        <begin position="181"/>
        <end position="225"/>
    </location>
</feature>
<dbReference type="AlphaFoldDB" id="A0A3R7MFL7"/>
<evidence type="ECO:0000256" key="1">
    <source>
        <dbReference type="ARBA" id="ARBA00022729"/>
    </source>
</evidence>
<dbReference type="GO" id="GO:0007155">
    <property type="term" value="P:cell adhesion"/>
    <property type="evidence" value="ECO:0007669"/>
    <property type="project" value="TreeGrafter"/>
</dbReference>
<dbReference type="GO" id="GO:0007165">
    <property type="term" value="P:signal transduction"/>
    <property type="evidence" value="ECO:0007669"/>
    <property type="project" value="InterPro"/>
</dbReference>
<keyword evidence="3" id="KW-1133">Transmembrane helix</keyword>
<reference evidence="5 6" key="1">
    <citation type="submission" date="2018-04" db="EMBL/GenBank/DDBJ databases">
        <authorList>
            <person name="Zhang X."/>
            <person name="Yuan J."/>
            <person name="Li F."/>
            <person name="Xiang J."/>
        </authorList>
    </citation>
    <scope>NUCLEOTIDE SEQUENCE [LARGE SCALE GENOMIC DNA]</scope>
    <source>
        <tissue evidence="5">Muscle</tissue>
    </source>
</reference>
<dbReference type="OrthoDB" id="6367582at2759"/>
<reference evidence="5 6" key="2">
    <citation type="submission" date="2019-01" db="EMBL/GenBank/DDBJ databases">
        <title>The decoding of complex shrimp genome reveals the adaptation for benthos swimmer, frequently molting mechanism and breeding impact on genome.</title>
        <authorList>
            <person name="Sun Y."/>
            <person name="Gao Y."/>
            <person name="Yu Y."/>
        </authorList>
    </citation>
    <scope>NUCLEOTIDE SEQUENCE [LARGE SCALE GENOMIC DNA]</scope>
    <source>
        <tissue evidence="5">Muscle</tissue>
    </source>
</reference>
<gene>
    <name evidence="5" type="ORF">C7M84_021825</name>
</gene>
<name>A0A3R7MFL7_PENVA</name>
<dbReference type="GO" id="GO:0008201">
    <property type="term" value="F:heparin binding"/>
    <property type="evidence" value="ECO:0007669"/>
    <property type="project" value="TreeGrafter"/>
</dbReference>
<dbReference type="InterPro" id="IPR050941">
    <property type="entry name" value="CCN"/>
</dbReference>
<evidence type="ECO:0000256" key="3">
    <source>
        <dbReference type="SAM" id="Phobius"/>
    </source>
</evidence>
<keyword evidence="6" id="KW-1185">Reference proteome</keyword>
<evidence type="ECO:0000259" key="4">
    <source>
        <dbReference type="Pfam" id="PF19035"/>
    </source>
</evidence>
<dbReference type="GO" id="GO:0045597">
    <property type="term" value="P:positive regulation of cell differentiation"/>
    <property type="evidence" value="ECO:0007669"/>
    <property type="project" value="TreeGrafter"/>
</dbReference>
<feature type="region of interest" description="Disordered" evidence="2">
    <location>
        <begin position="443"/>
        <end position="462"/>
    </location>
</feature>
<dbReference type="PANTHER" id="PTHR11348:SF17">
    <property type="entry name" value="CCN"/>
    <property type="match status" value="1"/>
</dbReference>
<feature type="transmembrane region" description="Helical" evidence="3">
    <location>
        <begin position="25"/>
        <end position="45"/>
    </location>
</feature>
<accession>A0A3R7MFL7</accession>
<proteinExistence type="predicted"/>
<keyword evidence="3" id="KW-0812">Transmembrane</keyword>
<dbReference type="GO" id="GO:0005615">
    <property type="term" value="C:extracellular space"/>
    <property type="evidence" value="ECO:0007669"/>
    <property type="project" value="TreeGrafter"/>
</dbReference>
<evidence type="ECO:0000256" key="2">
    <source>
        <dbReference type="SAM" id="MobiDB-lite"/>
    </source>
</evidence>
<sequence length="462" mass="51394">MPHFLFFVLLHSTFSFTFYCLFHLNLFSHLLSITTLLFLLPPPFLPLLPPLLSPPSSLFFILFPPSSISFSFLPLLHPSPPPSISFLHFLHPSSTLFYLLHHPFSPPFFFLPLLPISSSLSSPSLSALQNGTYACVSLCPGESLPPSEQCHHPHLVTVPGQCCREWMCDTAPEKVVGPPACERLSGRWSPCSVQTCGSGVSVRWSNDNASCQSINQTRLCQIRPCTDPRLLHTSEEIHQDKASRRKARKHHIRRGHTCKATQRHVQSVRLRAGWCISERRFKPKFCGDCAGRCCGVHTSTTLTVAFLCPLHANTDLLAVSRARQRDAPGAFLARLGARPPSRVPSVYDMMDEGQPGGEDAVLKGPAAPDEDAVLSYDYSYDGGKDDASPSRRKKSFDRDNLTVEGDEEYKQIKADNYEVVHHQVEWIVRCKCSHTCDIPDTRYKTPGAAPEGSQQPLVVPLT</sequence>
<dbReference type="GO" id="GO:0005178">
    <property type="term" value="F:integrin binding"/>
    <property type="evidence" value="ECO:0007669"/>
    <property type="project" value="TreeGrafter"/>
</dbReference>
<dbReference type="PANTHER" id="PTHR11348">
    <property type="entry name" value="CONNECTIVE TISSUE GROWTH FACTOR-RELATED"/>
    <property type="match status" value="1"/>
</dbReference>
<keyword evidence="1" id="KW-0732">Signal</keyword>
<organism evidence="5 6">
    <name type="scientific">Penaeus vannamei</name>
    <name type="common">Whiteleg shrimp</name>
    <name type="synonym">Litopenaeus vannamei</name>
    <dbReference type="NCBI Taxonomy" id="6689"/>
    <lineage>
        <taxon>Eukaryota</taxon>
        <taxon>Metazoa</taxon>
        <taxon>Ecdysozoa</taxon>
        <taxon>Arthropoda</taxon>
        <taxon>Crustacea</taxon>
        <taxon>Multicrustacea</taxon>
        <taxon>Malacostraca</taxon>
        <taxon>Eumalacostraca</taxon>
        <taxon>Eucarida</taxon>
        <taxon>Decapoda</taxon>
        <taxon>Dendrobranchiata</taxon>
        <taxon>Penaeoidea</taxon>
        <taxon>Penaeidae</taxon>
        <taxon>Penaeus</taxon>
    </lineage>
</organism>
<dbReference type="Proteomes" id="UP000283509">
    <property type="component" value="Unassembled WGS sequence"/>
</dbReference>
<evidence type="ECO:0000313" key="5">
    <source>
        <dbReference type="EMBL" id="ROT60643.1"/>
    </source>
</evidence>
<dbReference type="Pfam" id="PF19035">
    <property type="entry name" value="TSP1_CCN"/>
    <property type="match status" value="1"/>
</dbReference>
<keyword evidence="3" id="KW-0472">Membrane</keyword>
<comment type="caution">
    <text evidence="5">The sequence shown here is derived from an EMBL/GenBank/DDBJ whole genome shotgun (WGS) entry which is preliminary data.</text>
</comment>
<dbReference type="EMBL" id="QCYY01004664">
    <property type="protein sequence ID" value="ROT60643.1"/>
    <property type="molecule type" value="Genomic_DNA"/>
</dbReference>
<dbReference type="GO" id="GO:0031012">
    <property type="term" value="C:extracellular matrix"/>
    <property type="evidence" value="ECO:0007669"/>
    <property type="project" value="TreeGrafter"/>
</dbReference>